<sequence length="293" mass="31469">MERHRVTLTDLTLAEREPLVMVTAYDASSARLTDSAGVDLILVGDTLAEFALGYDSTTPVTVNEMLHHCQAVTRIRPRALVVGDMPLGSYQVSTEEAVRNAIRFVKEGGVDAVKIEGGRVRGETIRAIAEAGIAVMGHIGFTPQSAVSFGSQIVAGRDVQGAMELYRDAFALQEAGCFAIVIEAVARAVASRITAELAIPTIGIGSGAGCSGQVLVFHELTGIHPGPSPRFVHRYGEAGIAIQQAISFFARDVRSGAYPDKEHSYLMPTEEITRFEHAITSERRNTPFRSKSA</sequence>
<dbReference type="UniPathway" id="UPA00028">
    <property type="reaction ID" value="UER00003"/>
</dbReference>
<comment type="subunit">
    <text evidence="3 7">Homodecamer; pentamer of dimers.</text>
</comment>
<evidence type="ECO:0000256" key="3">
    <source>
        <dbReference type="ARBA" id="ARBA00011424"/>
    </source>
</evidence>
<dbReference type="CDD" id="cd06557">
    <property type="entry name" value="KPHMT-like"/>
    <property type="match status" value="1"/>
</dbReference>
<feature type="binding site" evidence="7 9">
    <location>
        <position position="114"/>
    </location>
    <ligand>
        <name>3-methyl-2-oxobutanoate</name>
        <dbReference type="ChEBI" id="CHEBI:11851"/>
    </ligand>
</feature>
<evidence type="ECO:0000256" key="4">
    <source>
        <dbReference type="ARBA" id="ARBA00022655"/>
    </source>
</evidence>
<feature type="binding site" evidence="7 9">
    <location>
        <position position="84"/>
    </location>
    <ligand>
        <name>3-methyl-2-oxobutanoate</name>
        <dbReference type="ChEBI" id="CHEBI:11851"/>
    </ligand>
</feature>
<evidence type="ECO:0000256" key="2">
    <source>
        <dbReference type="ARBA" id="ARBA00008676"/>
    </source>
</evidence>
<evidence type="ECO:0000256" key="10">
    <source>
        <dbReference type="PIRSR" id="PIRSR000388-3"/>
    </source>
</evidence>
<dbReference type="AlphaFoldDB" id="E0XY82"/>
<dbReference type="InterPro" id="IPR003700">
    <property type="entry name" value="Pantoate_hydroxy_MeTrfase"/>
</dbReference>
<dbReference type="NCBIfam" id="NF001452">
    <property type="entry name" value="PRK00311.1"/>
    <property type="match status" value="1"/>
</dbReference>
<comment type="cofactor">
    <cofactor evidence="7 10">
        <name>Mg(2+)</name>
        <dbReference type="ChEBI" id="CHEBI:18420"/>
    </cofactor>
    <text evidence="7 10">Binds 1 Mg(2+) ion per subunit.</text>
</comment>
<evidence type="ECO:0000256" key="7">
    <source>
        <dbReference type="HAMAP-Rule" id="MF_00156"/>
    </source>
</evidence>
<dbReference type="GO" id="GO:0000287">
    <property type="term" value="F:magnesium ion binding"/>
    <property type="evidence" value="ECO:0007669"/>
    <property type="project" value="TreeGrafter"/>
</dbReference>
<comment type="function">
    <text evidence="6 7">Catalyzes the reversible reaction in which hydroxymethyl group from 5,10-methylenetetrahydrofolate is transferred onto alpha-ketoisovalerate to form ketopantoate.</text>
</comment>
<dbReference type="GO" id="GO:0003864">
    <property type="term" value="F:3-methyl-2-oxobutanoate hydroxymethyltransferase activity"/>
    <property type="evidence" value="ECO:0007669"/>
    <property type="project" value="UniProtKB-UniRule"/>
</dbReference>
<feature type="binding site" evidence="7 10">
    <location>
        <position position="84"/>
    </location>
    <ligand>
        <name>Mg(2+)</name>
        <dbReference type="ChEBI" id="CHEBI:18420"/>
    </ligand>
</feature>
<evidence type="ECO:0000313" key="11">
    <source>
        <dbReference type="EMBL" id="ADI19388.1"/>
    </source>
</evidence>
<dbReference type="GO" id="GO:0005737">
    <property type="term" value="C:cytoplasm"/>
    <property type="evidence" value="ECO:0007669"/>
    <property type="project" value="UniProtKB-SubCell"/>
</dbReference>
<dbReference type="HAMAP" id="MF_00156">
    <property type="entry name" value="PanB"/>
    <property type="match status" value="1"/>
</dbReference>
<comment type="subcellular location">
    <subcellularLocation>
        <location evidence="7">Cytoplasm</location>
    </subcellularLocation>
</comment>
<evidence type="ECO:0000256" key="9">
    <source>
        <dbReference type="PIRSR" id="PIRSR000388-2"/>
    </source>
</evidence>
<dbReference type="Gene3D" id="3.20.20.60">
    <property type="entry name" value="Phosphoenolpyruvate-binding domains"/>
    <property type="match status" value="1"/>
</dbReference>
<dbReference type="PIRSF" id="PIRSF000388">
    <property type="entry name" value="Pantoate_hydroxy_MeTrfase"/>
    <property type="match status" value="1"/>
</dbReference>
<dbReference type="PANTHER" id="PTHR20881">
    <property type="entry name" value="3-METHYL-2-OXOBUTANOATE HYDROXYMETHYLTRANSFERASE"/>
    <property type="match status" value="1"/>
</dbReference>
<dbReference type="InterPro" id="IPR040442">
    <property type="entry name" value="Pyrv_kinase-like_dom_sf"/>
</dbReference>
<keyword evidence="5 7" id="KW-0808">Transferase</keyword>
<keyword evidence="11" id="KW-0489">Methyltransferase</keyword>
<evidence type="ECO:0000256" key="6">
    <source>
        <dbReference type="ARBA" id="ARBA00056497"/>
    </source>
</evidence>
<accession>E0XY82</accession>
<dbReference type="PANTHER" id="PTHR20881:SF0">
    <property type="entry name" value="3-METHYL-2-OXOBUTANOATE HYDROXYMETHYLTRANSFERASE"/>
    <property type="match status" value="1"/>
</dbReference>
<protein>
    <recommendedName>
        <fullName evidence="7">3-methyl-2-oxobutanoate hydroxymethyltransferase</fullName>
        <ecNumber evidence="7">2.1.2.11</ecNumber>
    </recommendedName>
    <alternativeName>
        <fullName evidence="7">Ketopantoate hydroxymethyltransferase</fullName>
        <shortName evidence="7">KPHMT</shortName>
    </alternativeName>
</protein>
<dbReference type="FunFam" id="3.20.20.60:FF:000003">
    <property type="entry name" value="3-methyl-2-oxobutanoate hydroxymethyltransferase"/>
    <property type="match status" value="1"/>
</dbReference>
<gene>
    <name evidence="7" type="primary">panB</name>
</gene>
<dbReference type="SUPFAM" id="SSF51621">
    <property type="entry name" value="Phosphoenolpyruvate/pyruvate domain"/>
    <property type="match status" value="1"/>
</dbReference>
<evidence type="ECO:0000256" key="5">
    <source>
        <dbReference type="ARBA" id="ARBA00022679"/>
    </source>
</evidence>
<reference evidence="11" key="1">
    <citation type="journal article" date="2011" name="Environ. Microbiol.">
        <title>Time-series analyses of Monterey Bay coastal microbial picoplankton using a 'genome proxy' microarray.</title>
        <authorList>
            <person name="Rich V.I."/>
            <person name="Pham V.D."/>
            <person name="Eppley J."/>
            <person name="Shi Y."/>
            <person name="DeLong E.F."/>
        </authorList>
    </citation>
    <scope>NUCLEOTIDE SEQUENCE</scope>
</reference>
<evidence type="ECO:0000256" key="8">
    <source>
        <dbReference type="PIRSR" id="PIRSR000388-1"/>
    </source>
</evidence>
<dbReference type="GO" id="GO:0015940">
    <property type="term" value="P:pantothenate biosynthetic process"/>
    <property type="evidence" value="ECO:0007669"/>
    <property type="project" value="UniProtKB-UniRule"/>
</dbReference>
<dbReference type="NCBIfam" id="TIGR00222">
    <property type="entry name" value="panB"/>
    <property type="match status" value="1"/>
</dbReference>
<organism evidence="11">
    <name type="scientific">uncultured Spirochaetales bacterium HF0500_06B09</name>
    <dbReference type="NCBI Taxonomy" id="710994"/>
    <lineage>
        <taxon>Bacteria</taxon>
        <taxon>Pseudomonadati</taxon>
        <taxon>Spirochaetota</taxon>
        <taxon>Spirochaetia</taxon>
        <taxon>Spirochaetales</taxon>
        <taxon>environmental samples</taxon>
    </lineage>
</organism>
<proteinExistence type="inferred from homology"/>
<feature type="binding site" evidence="7 9">
    <location>
        <begin position="45"/>
        <end position="46"/>
    </location>
    <ligand>
        <name>3-methyl-2-oxobutanoate</name>
        <dbReference type="ChEBI" id="CHEBI:11851"/>
    </ligand>
</feature>
<keyword evidence="4 7" id="KW-0566">Pantothenate biosynthesis</keyword>
<feature type="binding site" evidence="7 10">
    <location>
        <position position="45"/>
    </location>
    <ligand>
        <name>Mg(2+)</name>
        <dbReference type="ChEBI" id="CHEBI:18420"/>
    </ligand>
</feature>
<comment type="similarity">
    <text evidence="2 7">Belongs to the PanB family.</text>
</comment>
<dbReference type="InterPro" id="IPR015813">
    <property type="entry name" value="Pyrv/PenolPyrv_kinase-like_dom"/>
</dbReference>
<dbReference type="EMBL" id="GU474919">
    <property type="protein sequence ID" value="ADI19388.1"/>
    <property type="molecule type" value="Genomic_DNA"/>
</dbReference>
<comment type="catalytic activity">
    <reaction evidence="7">
        <text>(6R)-5,10-methylene-5,6,7,8-tetrahydrofolate + 3-methyl-2-oxobutanoate + H2O = 2-dehydropantoate + (6S)-5,6,7,8-tetrahydrofolate</text>
        <dbReference type="Rhea" id="RHEA:11824"/>
        <dbReference type="ChEBI" id="CHEBI:11561"/>
        <dbReference type="ChEBI" id="CHEBI:11851"/>
        <dbReference type="ChEBI" id="CHEBI:15377"/>
        <dbReference type="ChEBI" id="CHEBI:15636"/>
        <dbReference type="ChEBI" id="CHEBI:57453"/>
        <dbReference type="EC" id="2.1.2.11"/>
    </reaction>
</comment>
<feature type="binding site" evidence="7 10">
    <location>
        <position position="116"/>
    </location>
    <ligand>
        <name>Mg(2+)</name>
        <dbReference type="ChEBI" id="CHEBI:18420"/>
    </ligand>
</feature>
<dbReference type="GO" id="GO:0008168">
    <property type="term" value="F:methyltransferase activity"/>
    <property type="evidence" value="ECO:0007669"/>
    <property type="project" value="UniProtKB-KW"/>
</dbReference>
<evidence type="ECO:0000256" key="1">
    <source>
        <dbReference type="ARBA" id="ARBA00005033"/>
    </source>
</evidence>
<dbReference type="EC" id="2.1.2.11" evidence="7"/>
<keyword evidence="7 10" id="KW-0479">Metal-binding</keyword>
<feature type="active site" description="Proton acceptor" evidence="7 8">
    <location>
        <position position="183"/>
    </location>
</feature>
<dbReference type="GO" id="GO:0032259">
    <property type="term" value="P:methylation"/>
    <property type="evidence" value="ECO:0007669"/>
    <property type="project" value="UniProtKB-KW"/>
</dbReference>
<dbReference type="Pfam" id="PF02548">
    <property type="entry name" value="Pantoate_transf"/>
    <property type="match status" value="1"/>
</dbReference>
<comment type="pathway">
    <text evidence="1 7">Cofactor biosynthesis; (R)-pantothenate biosynthesis; (R)-pantoate from 3-methyl-2-oxobutanoate: step 1/2.</text>
</comment>
<name>E0XY82_9SPIR</name>
<keyword evidence="7 10" id="KW-0460">Magnesium</keyword>
<keyword evidence="7" id="KW-0963">Cytoplasm</keyword>